<organism evidence="2 3">
    <name type="scientific">Pleurotus ostreatus (strain PC15)</name>
    <name type="common">Oyster mushroom</name>
    <dbReference type="NCBI Taxonomy" id="1137138"/>
    <lineage>
        <taxon>Eukaryota</taxon>
        <taxon>Fungi</taxon>
        <taxon>Dikarya</taxon>
        <taxon>Basidiomycota</taxon>
        <taxon>Agaricomycotina</taxon>
        <taxon>Agaricomycetes</taxon>
        <taxon>Agaricomycetidae</taxon>
        <taxon>Agaricales</taxon>
        <taxon>Pleurotineae</taxon>
        <taxon>Pleurotaceae</taxon>
        <taxon>Pleurotus</taxon>
    </lineage>
</organism>
<evidence type="ECO:0000256" key="1">
    <source>
        <dbReference type="SAM" id="MobiDB-lite"/>
    </source>
</evidence>
<evidence type="ECO:0000313" key="2">
    <source>
        <dbReference type="EMBL" id="KDQ24149.1"/>
    </source>
</evidence>
<feature type="region of interest" description="Disordered" evidence="1">
    <location>
        <begin position="1"/>
        <end position="68"/>
    </location>
</feature>
<reference evidence="3" key="1">
    <citation type="journal article" date="2014" name="Proc. Natl. Acad. Sci. U.S.A.">
        <title>Extensive sampling of basidiomycete genomes demonstrates inadequacy of the white-rot/brown-rot paradigm for wood decay fungi.</title>
        <authorList>
            <person name="Riley R."/>
            <person name="Salamov A.A."/>
            <person name="Brown D.W."/>
            <person name="Nagy L.G."/>
            <person name="Floudas D."/>
            <person name="Held B.W."/>
            <person name="Levasseur A."/>
            <person name="Lombard V."/>
            <person name="Morin E."/>
            <person name="Otillar R."/>
            <person name="Lindquist E.A."/>
            <person name="Sun H."/>
            <person name="LaButti K.M."/>
            <person name="Schmutz J."/>
            <person name="Jabbour D."/>
            <person name="Luo H."/>
            <person name="Baker S.E."/>
            <person name="Pisabarro A.G."/>
            <person name="Walton J.D."/>
            <person name="Blanchette R.A."/>
            <person name="Henrissat B."/>
            <person name="Martin F."/>
            <person name="Cullen D."/>
            <person name="Hibbett D.S."/>
            <person name="Grigoriev I.V."/>
        </authorList>
    </citation>
    <scope>NUCLEOTIDE SEQUENCE [LARGE SCALE GENOMIC DNA]</scope>
    <source>
        <strain evidence="3">PC15</strain>
    </source>
</reference>
<evidence type="ECO:0000313" key="3">
    <source>
        <dbReference type="Proteomes" id="UP000027073"/>
    </source>
</evidence>
<protein>
    <submittedName>
        <fullName evidence="2">Uncharacterized protein</fullName>
    </submittedName>
</protein>
<name>A0A067N8G7_PLEO1</name>
<dbReference type="EMBL" id="KL198012">
    <property type="protein sequence ID" value="KDQ24149.1"/>
    <property type="molecule type" value="Genomic_DNA"/>
</dbReference>
<proteinExistence type="predicted"/>
<dbReference type="Proteomes" id="UP000027073">
    <property type="component" value="Unassembled WGS sequence"/>
</dbReference>
<sequence>MKGRTKAKQADLGVHCSPEAGVEPTQEFRARQGLPSNSVGRERSRRVTEPINNVDGDGVAAATIPDSD</sequence>
<dbReference type="VEuPathDB" id="FungiDB:PLEOSDRAFT_1090686"/>
<dbReference type="HOGENOM" id="CLU_2795013_0_0_1"/>
<dbReference type="InParanoid" id="A0A067N8G7"/>
<gene>
    <name evidence="2" type="ORF">PLEOSDRAFT_1090686</name>
</gene>
<accession>A0A067N8G7</accession>
<dbReference type="AlphaFoldDB" id="A0A067N8G7"/>